<dbReference type="OrthoDB" id="2970253at2"/>
<protein>
    <submittedName>
        <fullName evidence="1">Uncharacterized protein</fullName>
    </submittedName>
</protein>
<gene>
    <name evidence="1" type="ORF">SAMN05421781_0879</name>
</gene>
<proteinExistence type="predicted"/>
<reference evidence="1 2" key="1">
    <citation type="submission" date="2016-10" db="EMBL/GenBank/DDBJ databases">
        <authorList>
            <person name="de Groot N.N."/>
        </authorList>
    </citation>
    <scope>NUCLEOTIDE SEQUENCE [LARGE SCALE GENOMIC DNA]</scope>
    <source>
        <strain evidence="1 2">DSM 23126</strain>
    </source>
</reference>
<dbReference type="Proteomes" id="UP000199488">
    <property type="component" value="Unassembled WGS sequence"/>
</dbReference>
<name>A0A1H2RQZ2_9BACI</name>
<dbReference type="AlphaFoldDB" id="A0A1H2RQZ2"/>
<dbReference type="RefSeq" id="WP_091611639.1">
    <property type="nucleotide sequence ID" value="NZ_FNNC01000001.1"/>
</dbReference>
<evidence type="ECO:0000313" key="1">
    <source>
        <dbReference type="EMBL" id="SDW21876.1"/>
    </source>
</evidence>
<accession>A0A1H2RQZ2</accession>
<evidence type="ECO:0000313" key="2">
    <source>
        <dbReference type="Proteomes" id="UP000199488"/>
    </source>
</evidence>
<sequence>MDNDLLKELLLIARIATKEEGTITPDDSNEEAHFDYLIKEAMLEAEKVTDEEEKVEYVDPVVTEKGSRFIDV</sequence>
<dbReference type="EMBL" id="FNNC01000001">
    <property type="protein sequence ID" value="SDW21876.1"/>
    <property type="molecule type" value="Genomic_DNA"/>
</dbReference>
<keyword evidence="2" id="KW-1185">Reference proteome</keyword>
<organism evidence="1 2">
    <name type="scientific">Marinococcus luteus</name>
    <dbReference type="NCBI Taxonomy" id="1122204"/>
    <lineage>
        <taxon>Bacteria</taxon>
        <taxon>Bacillati</taxon>
        <taxon>Bacillota</taxon>
        <taxon>Bacilli</taxon>
        <taxon>Bacillales</taxon>
        <taxon>Bacillaceae</taxon>
        <taxon>Marinococcus</taxon>
    </lineage>
</organism>